<dbReference type="Proteomes" id="UP001472677">
    <property type="component" value="Unassembled WGS sequence"/>
</dbReference>
<protein>
    <submittedName>
        <fullName evidence="2">Uncharacterized protein</fullName>
    </submittedName>
</protein>
<evidence type="ECO:0000313" key="3">
    <source>
        <dbReference type="Proteomes" id="UP001472677"/>
    </source>
</evidence>
<accession>A0ABR2AI71</accession>
<proteinExistence type="predicted"/>
<feature type="compositionally biased region" description="Low complexity" evidence="1">
    <location>
        <begin position="1"/>
        <end position="45"/>
    </location>
</feature>
<gene>
    <name evidence="2" type="ORF">V6N12_000306</name>
</gene>
<evidence type="ECO:0000256" key="1">
    <source>
        <dbReference type="SAM" id="MobiDB-lite"/>
    </source>
</evidence>
<keyword evidence="3" id="KW-1185">Reference proteome</keyword>
<evidence type="ECO:0000313" key="2">
    <source>
        <dbReference type="EMBL" id="KAK8493015.1"/>
    </source>
</evidence>
<comment type="caution">
    <text evidence="2">The sequence shown here is derived from an EMBL/GenBank/DDBJ whole genome shotgun (WGS) entry which is preliminary data.</text>
</comment>
<sequence length="86" mass="9249">MFSSAAPPSSSMCTTSDSTSRSCPTTPPSTSSSSYYPPQSSLTSPFSHSLPSHSICFFNCILMIDKRIDLALFSTSFQGLLFIPLI</sequence>
<dbReference type="EMBL" id="JBBPBM010000657">
    <property type="protein sequence ID" value="KAK8493015.1"/>
    <property type="molecule type" value="Genomic_DNA"/>
</dbReference>
<feature type="region of interest" description="Disordered" evidence="1">
    <location>
        <begin position="1"/>
        <end position="50"/>
    </location>
</feature>
<name>A0ABR2AI71_9ROSI</name>
<reference evidence="2 3" key="1">
    <citation type="journal article" date="2024" name="G3 (Bethesda)">
        <title>Genome assembly of Hibiscus sabdariffa L. provides insights into metabolisms of medicinal natural products.</title>
        <authorList>
            <person name="Kim T."/>
        </authorList>
    </citation>
    <scope>NUCLEOTIDE SEQUENCE [LARGE SCALE GENOMIC DNA]</scope>
    <source>
        <strain evidence="2">TK-2024</strain>
        <tissue evidence="2">Old leaves</tissue>
    </source>
</reference>
<organism evidence="2 3">
    <name type="scientific">Hibiscus sabdariffa</name>
    <name type="common">roselle</name>
    <dbReference type="NCBI Taxonomy" id="183260"/>
    <lineage>
        <taxon>Eukaryota</taxon>
        <taxon>Viridiplantae</taxon>
        <taxon>Streptophyta</taxon>
        <taxon>Embryophyta</taxon>
        <taxon>Tracheophyta</taxon>
        <taxon>Spermatophyta</taxon>
        <taxon>Magnoliopsida</taxon>
        <taxon>eudicotyledons</taxon>
        <taxon>Gunneridae</taxon>
        <taxon>Pentapetalae</taxon>
        <taxon>rosids</taxon>
        <taxon>malvids</taxon>
        <taxon>Malvales</taxon>
        <taxon>Malvaceae</taxon>
        <taxon>Malvoideae</taxon>
        <taxon>Hibiscus</taxon>
    </lineage>
</organism>